<evidence type="ECO:0000313" key="1">
    <source>
        <dbReference type="EMBL" id="VYT26725.1"/>
    </source>
</evidence>
<dbReference type="InterPro" id="IPR035901">
    <property type="entry name" value="GIY-YIG_endonuc_sf"/>
</dbReference>
<name>A0A6N2V7S1_9FIRM</name>
<organism evidence="1">
    <name type="scientific">uncultured Anaerotruncus sp</name>
    <dbReference type="NCBI Taxonomy" id="905011"/>
    <lineage>
        <taxon>Bacteria</taxon>
        <taxon>Bacillati</taxon>
        <taxon>Bacillota</taxon>
        <taxon>Clostridia</taxon>
        <taxon>Eubacteriales</taxon>
        <taxon>Oscillospiraceae</taxon>
        <taxon>Anaerotruncus</taxon>
        <taxon>environmental samples</taxon>
    </lineage>
</organism>
<proteinExistence type="predicted"/>
<reference evidence="1" key="1">
    <citation type="submission" date="2019-11" db="EMBL/GenBank/DDBJ databases">
        <authorList>
            <person name="Feng L."/>
        </authorList>
    </citation>
    <scope>NUCLEOTIDE SEQUENCE</scope>
    <source>
        <strain evidence="1">AundefinedLFYP135</strain>
    </source>
</reference>
<gene>
    <name evidence="1" type="ORF">AULFYP135_02373</name>
</gene>
<dbReference type="AlphaFoldDB" id="A0A6N2V7S1"/>
<protein>
    <recommendedName>
        <fullName evidence="2">GIY-YIG nuclease family protein</fullName>
    </recommendedName>
</protein>
<dbReference type="EMBL" id="CACRSL010000005">
    <property type="protein sequence ID" value="VYT26725.1"/>
    <property type="molecule type" value="Genomic_DNA"/>
</dbReference>
<evidence type="ECO:0008006" key="2">
    <source>
        <dbReference type="Google" id="ProtNLM"/>
    </source>
</evidence>
<dbReference type="Gene3D" id="3.40.1440.10">
    <property type="entry name" value="GIY-YIG endonuclease"/>
    <property type="match status" value="1"/>
</dbReference>
<dbReference type="CDD" id="cd10451">
    <property type="entry name" value="GIY-YIG_LuxR_like"/>
    <property type="match status" value="1"/>
</dbReference>
<sequence length="118" mass="13847">MEKDRKKELIRQYKEMKKPMGVFAFRCEATGQVFVGITQDLKGTQNSMRFQLNLGSYRHRKWQNALQSAWNTYGEEGFQVEVLGELEYDEDPQKTDYTEDLEILRELLAPPGEGVFYL</sequence>
<dbReference type="SUPFAM" id="SSF82771">
    <property type="entry name" value="GIY-YIG endonuclease"/>
    <property type="match status" value="1"/>
</dbReference>
<accession>A0A6N2V7S1</accession>